<sequence>MNQPEMAQLTAELEQLISRAGMDGLLQRFQTMSREELVHFMDALGTVKRYMLEKSCA</sequence>
<proteinExistence type="predicted"/>
<organism evidence="1 2">
    <name type="scientific">Paenibacillus oceani</name>
    <dbReference type="NCBI Taxonomy" id="2772510"/>
    <lineage>
        <taxon>Bacteria</taxon>
        <taxon>Bacillati</taxon>
        <taxon>Bacillota</taxon>
        <taxon>Bacilli</taxon>
        <taxon>Bacillales</taxon>
        <taxon>Paenibacillaceae</taxon>
        <taxon>Paenibacillus</taxon>
    </lineage>
</organism>
<dbReference type="RefSeq" id="WP_190930641.1">
    <property type="nucleotide sequence ID" value="NZ_JACXJA010000036.1"/>
</dbReference>
<evidence type="ECO:0000313" key="1">
    <source>
        <dbReference type="EMBL" id="MBD2865020.1"/>
    </source>
</evidence>
<dbReference type="Proteomes" id="UP000639396">
    <property type="component" value="Unassembled WGS sequence"/>
</dbReference>
<dbReference type="EMBL" id="JACXJA010000036">
    <property type="protein sequence ID" value="MBD2865020.1"/>
    <property type="molecule type" value="Genomic_DNA"/>
</dbReference>
<dbReference type="AlphaFoldDB" id="A0A927CCB0"/>
<name>A0A927CCB0_9BACL</name>
<keyword evidence="2" id="KW-1185">Reference proteome</keyword>
<evidence type="ECO:0000313" key="2">
    <source>
        <dbReference type="Proteomes" id="UP000639396"/>
    </source>
</evidence>
<protein>
    <submittedName>
        <fullName evidence="1">Uncharacterized protein</fullName>
    </submittedName>
</protein>
<gene>
    <name evidence="1" type="ORF">IDH45_23860</name>
</gene>
<comment type="caution">
    <text evidence="1">The sequence shown here is derived from an EMBL/GenBank/DDBJ whole genome shotgun (WGS) entry which is preliminary data.</text>
</comment>
<accession>A0A927CCB0</accession>
<reference evidence="1" key="1">
    <citation type="submission" date="2020-09" db="EMBL/GenBank/DDBJ databases">
        <title>A novel bacterium of genus Paenibacillus, isolated from South China Sea.</title>
        <authorList>
            <person name="Huang H."/>
            <person name="Mo K."/>
            <person name="Hu Y."/>
        </authorList>
    </citation>
    <scope>NUCLEOTIDE SEQUENCE</scope>
    <source>
        <strain evidence="1">IB182363</strain>
    </source>
</reference>